<feature type="compositionally biased region" description="Polar residues" evidence="7">
    <location>
        <begin position="1"/>
        <end position="15"/>
    </location>
</feature>
<feature type="region of interest" description="Disordered" evidence="7">
    <location>
        <begin position="124"/>
        <end position="153"/>
    </location>
</feature>
<evidence type="ECO:0000256" key="6">
    <source>
        <dbReference type="ARBA" id="ARBA00023242"/>
    </source>
</evidence>
<dbReference type="Proteomes" id="UP001161757">
    <property type="component" value="Unassembled WGS sequence"/>
</dbReference>
<sequence length="755" mass="85273">MEASHSQPPEDSTAPSVDRSTDDGSTGAHPPSNPSVPRLNPRSCVTCRRRKVRCNKQNPCANCVRAGIECVFPGPGRAPRKSRKPPDSELLARLQRLEGVVRSLGAHVDENGLVSATLAGSSDLRARFGDGSQPGDSPTSDRSDPGRQSVDKQLGRLVISDDRSRYLSNSFWTSMNAEIAEMRDLLDSSSSGDDGESFFPQNNRVLNHQTFLFGYSAAMVDLHELHPTPSQTFILWEIFKENVDPVVRIVHRPTARTMLMNAATHLGSLSKPAEALLFSIYFGAVVSLSDEQCRQLLDEDKDTLIKKYRFATEQALARADFLNSSSLMCLQAFAFFLLFVRSCDDSRTVWSLGGLAIRLAHGLGIHRDGSHFGLNPFNIEMRRRLWWNLSVLDNRSAEDHGTDPTFTEHFYDTKLPRNYNDEDIHPGMKQYPPERQGATEMTFSLIRFELSIFFRRLMGFAKAEEVPGSDGWTMEDKDKMIDDCHRMLEEKYLRHCDLEVPIYYVAVTVSRLILAKMWLMVHQPRSFNCTSGATLLENSCRDRIFITSVEVMEFFHVLCSNQNTAKWAWLFRSYMQWQSVAFALSEICVRPPGPDVERAWQAIESIYHEHLPTNNRLQRAVRWKPLRQLMARARERRAAQQTQGAQPANGVRLFSDIPPVTSLDQFIQELPDNFMSTTMRAFGLDSPTTHPNPALEHSEQGESGTAGRDMSTDNSHDAIDAWVGPDSRMLGLESSDVAGTEPTLQFLMRIQEDWF</sequence>
<dbReference type="GO" id="GO:0006351">
    <property type="term" value="P:DNA-templated transcription"/>
    <property type="evidence" value="ECO:0007669"/>
    <property type="project" value="InterPro"/>
</dbReference>
<comment type="caution">
    <text evidence="9">The sequence shown here is derived from an EMBL/GenBank/DDBJ whole genome shotgun (WGS) entry which is preliminary data.</text>
</comment>
<dbReference type="PROSITE" id="PS00463">
    <property type="entry name" value="ZN2_CY6_FUNGAL_1"/>
    <property type="match status" value="1"/>
</dbReference>
<dbReference type="GO" id="GO:0003677">
    <property type="term" value="F:DNA binding"/>
    <property type="evidence" value="ECO:0007669"/>
    <property type="project" value="UniProtKB-KW"/>
</dbReference>
<dbReference type="CDD" id="cd00067">
    <property type="entry name" value="GAL4"/>
    <property type="match status" value="1"/>
</dbReference>
<keyword evidence="3" id="KW-0805">Transcription regulation</keyword>
<evidence type="ECO:0000256" key="3">
    <source>
        <dbReference type="ARBA" id="ARBA00023015"/>
    </source>
</evidence>
<evidence type="ECO:0000256" key="4">
    <source>
        <dbReference type="ARBA" id="ARBA00023125"/>
    </source>
</evidence>
<dbReference type="InterPro" id="IPR050613">
    <property type="entry name" value="Sec_Metabolite_Reg"/>
</dbReference>
<name>A0AAN6EYT8_EXODE</name>
<protein>
    <recommendedName>
        <fullName evidence="8">Zn(2)-C6 fungal-type domain-containing protein</fullName>
    </recommendedName>
</protein>
<dbReference type="Gene3D" id="4.10.240.10">
    <property type="entry name" value="Zn(2)-C6 fungal-type DNA-binding domain"/>
    <property type="match status" value="1"/>
</dbReference>
<keyword evidence="6" id="KW-0539">Nucleus</keyword>
<dbReference type="SMART" id="SM00906">
    <property type="entry name" value="Fungal_trans"/>
    <property type="match status" value="1"/>
</dbReference>
<dbReference type="InterPro" id="IPR007219">
    <property type="entry name" value="XnlR_reg_dom"/>
</dbReference>
<reference evidence="9" key="1">
    <citation type="submission" date="2023-01" db="EMBL/GenBank/DDBJ databases">
        <title>Exophiala dermititidis isolated from Cystic Fibrosis Patient.</title>
        <authorList>
            <person name="Kurbessoian T."/>
            <person name="Crocker A."/>
            <person name="Murante D."/>
            <person name="Hogan D.A."/>
            <person name="Stajich J.E."/>
        </authorList>
    </citation>
    <scope>NUCLEOTIDE SEQUENCE</scope>
    <source>
        <strain evidence="9">Ex8</strain>
    </source>
</reference>
<dbReference type="PANTHER" id="PTHR31001">
    <property type="entry name" value="UNCHARACTERIZED TRANSCRIPTIONAL REGULATORY PROTEIN"/>
    <property type="match status" value="1"/>
</dbReference>
<evidence type="ECO:0000256" key="2">
    <source>
        <dbReference type="ARBA" id="ARBA00022723"/>
    </source>
</evidence>
<dbReference type="GO" id="GO:0005634">
    <property type="term" value="C:nucleus"/>
    <property type="evidence" value="ECO:0007669"/>
    <property type="project" value="UniProtKB-SubCell"/>
</dbReference>
<dbReference type="InterPro" id="IPR036864">
    <property type="entry name" value="Zn2-C6_fun-type_DNA-bd_sf"/>
</dbReference>
<feature type="region of interest" description="Disordered" evidence="7">
    <location>
        <begin position="685"/>
        <end position="721"/>
    </location>
</feature>
<organism evidence="9 10">
    <name type="scientific">Exophiala dermatitidis</name>
    <name type="common">Black yeast-like fungus</name>
    <name type="synonym">Wangiella dermatitidis</name>
    <dbReference type="NCBI Taxonomy" id="5970"/>
    <lineage>
        <taxon>Eukaryota</taxon>
        <taxon>Fungi</taxon>
        <taxon>Dikarya</taxon>
        <taxon>Ascomycota</taxon>
        <taxon>Pezizomycotina</taxon>
        <taxon>Eurotiomycetes</taxon>
        <taxon>Chaetothyriomycetidae</taxon>
        <taxon>Chaetothyriales</taxon>
        <taxon>Herpotrichiellaceae</taxon>
        <taxon>Exophiala</taxon>
    </lineage>
</organism>
<dbReference type="EMBL" id="JAJGCB010000005">
    <property type="protein sequence ID" value="KAJ8992322.1"/>
    <property type="molecule type" value="Genomic_DNA"/>
</dbReference>
<dbReference type="PROSITE" id="PS50048">
    <property type="entry name" value="ZN2_CY6_FUNGAL_2"/>
    <property type="match status" value="1"/>
</dbReference>
<keyword evidence="5" id="KW-0804">Transcription</keyword>
<evidence type="ECO:0000256" key="1">
    <source>
        <dbReference type="ARBA" id="ARBA00004123"/>
    </source>
</evidence>
<dbReference type="SMART" id="SM00066">
    <property type="entry name" value="GAL4"/>
    <property type="match status" value="1"/>
</dbReference>
<comment type="subcellular location">
    <subcellularLocation>
        <location evidence="1">Nucleus</location>
    </subcellularLocation>
</comment>
<evidence type="ECO:0000256" key="5">
    <source>
        <dbReference type="ARBA" id="ARBA00023163"/>
    </source>
</evidence>
<dbReference type="GO" id="GO:0008270">
    <property type="term" value="F:zinc ion binding"/>
    <property type="evidence" value="ECO:0007669"/>
    <property type="project" value="InterPro"/>
</dbReference>
<dbReference type="PANTHER" id="PTHR31001:SF50">
    <property type="entry name" value="ZN(II)2CYS6 TRANSCRIPTION FACTOR (EUROFUNG)"/>
    <property type="match status" value="1"/>
</dbReference>
<dbReference type="SUPFAM" id="SSF57701">
    <property type="entry name" value="Zn2/Cys6 DNA-binding domain"/>
    <property type="match status" value="1"/>
</dbReference>
<dbReference type="Pfam" id="PF04082">
    <property type="entry name" value="Fungal_trans"/>
    <property type="match status" value="1"/>
</dbReference>
<keyword evidence="2" id="KW-0479">Metal-binding</keyword>
<feature type="compositionally biased region" description="Basic and acidic residues" evidence="7">
    <location>
        <begin position="710"/>
        <end position="719"/>
    </location>
</feature>
<dbReference type="GO" id="GO:0000981">
    <property type="term" value="F:DNA-binding transcription factor activity, RNA polymerase II-specific"/>
    <property type="evidence" value="ECO:0007669"/>
    <property type="project" value="InterPro"/>
</dbReference>
<evidence type="ECO:0000256" key="7">
    <source>
        <dbReference type="SAM" id="MobiDB-lite"/>
    </source>
</evidence>
<evidence type="ECO:0000313" key="9">
    <source>
        <dbReference type="EMBL" id="KAJ8992322.1"/>
    </source>
</evidence>
<feature type="domain" description="Zn(2)-C6 fungal-type" evidence="8">
    <location>
        <begin position="43"/>
        <end position="72"/>
    </location>
</feature>
<dbReference type="CDD" id="cd12148">
    <property type="entry name" value="fungal_TF_MHR"/>
    <property type="match status" value="1"/>
</dbReference>
<gene>
    <name evidence="9" type="ORF">HRR80_003431</name>
</gene>
<evidence type="ECO:0000259" key="8">
    <source>
        <dbReference type="PROSITE" id="PS50048"/>
    </source>
</evidence>
<feature type="compositionally biased region" description="Basic and acidic residues" evidence="7">
    <location>
        <begin position="139"/>
        <end position="153"/>
    </location>
</feature>
<feature type="region of interest" description="Disordered" evidence="7">
    <location>
        <begin position="1"/>
        <end position="41"/>
    </location>
</feature>
<proteinExistence type="predicted"/>
<evidence type="ECO:0000313" key="10">
    <source>
        <dbReference type="Proteomes" id="UP001161757"/>
    </source>
</evidence>
<keyword evidence="4" id="KW-0238">DNA-binding</keyword>
<accession>A0AAN6EYT8</accession>
<dbReference type="Pfam" id="PF00172">
    <property type="entry name" value="Zn_clus"/>
    <property type="match status" value="1"/>
</dbReference>
<dbReference type="AlphaFoldDB" id="A0AAN6EYT8"/>
<dbReference type="InterPro" id="IPR001138">
    <property type="entry name" value="Zn2Cys6_DnaBD"/>
</dbReference>